<gene>
    <name evidence="1" type="ORF">MPH_11108</name>
</gene>
<name>K2S4I7_MACPH</name>
<evidence type="ECO:0000313" key="1">
    <source>
        <dbReference type="EMBL" id="EKG11615.1"/>
    </source>
</evidence>
<evidence type="ECO:0000313" key="2">
    <source>
        <dbReference type="Proteomes" id="UP000007129"/>
    </source>
</evidence>
<protein>
    <submittedName>
        <fullName evidence="1">Uncharacterized protein</fullName>
    </submittedName>
</protein>
<dbReference type="InParanoid" id="K2S4I7"/>
<dbReference type="Proteomes" id="UP000007129">
    <property type="component" value="Unassembled WGS sequence"/>
</dbReference>
<sequence>MSRNRIDGRNASDARGCALLKYERQQAVIARLAQAKVGMLVCEWPSYVMMGRKLYNRKVVDPDSDRCGNSESGVDVCRVPRRERASVRLHGKFPLFILESRRSLFSCAVAHTGLNLACKQCMDDSYVEGHERSSYDRSRQTIKVSDTTSNGEFPAGSKWHGRRPSVMEAFGLVGMLATGNSQLLTLEEWPPSWKMSIRRQVEYWGQLQI</sequence>
<organism evidence="1 2">
    <name type="scientific">Macrophomina phaseolina (strain MS6)</name>
    <name type="common">Charcoal rot fungus</name>
    <dbReference type="NCBI Taxonomy" id="1126212"/>
    <lineage>
        <taxon>Eukaryota</taxon>
        <taxon>Fungi</taxon>
        <taxon>Dikarya</taxon>
        <taxon>Ascomycota</taxon>
        <taxon>Pezizomycotina</taxon>
        <taxon>Dothideomycetes</taxon>
        <taxon>Dothideomycetes incertae sedis</taxon>
        <taxon>Botryosphaeriales</taxon>
        <taxon>Botryosphaeriaceae</taxon>
        <taxon>Macrophomina</taxon>
    </lineage>
</organism>
<dbReference type="HOGENOM" id="CLU_1315599_0_0_1"/>
<dbReference type="AlphaFoldDB" id="K2S4I7"/>
<dbReference type="EMBL" id="AHHD01000467">
    <property type="protein sequence ID" value="EKG11615.1"/>
    <property type="molecule type" value="Genomic_DNA"/>
</dbReference>
<dbReference type="VEuPathDB" id="FungiDB:MPH_11108"/>
<reference evidence="1 2" key="1">
    <citation type="journal article" date="2012" name="BMC Genomics">
        <title>Tools to kill: Genome of one of the most destructive plant pathogenic fungi Macrophomina phaseolina.</title>
        <authorList>
            <person name="Islam M.S."/>
            <person name="Haque M.S."/>
            <person name="Islam M.M."/>
            <person name="Emdad E.M."/>
            <person name="Halim A."/>
            <person name="Hossen Q.M.M."/>
            <person name="Hossain M.Z."/>
            <person name="Ahmed B."/>
            <person name="Rahim S."/>
            <person name="Rahman M.S."/>
            <person name="Alam M.M."/>
            <person name="Hou S."/>
            <person name="Wan X."/>
            <person name="Saito J.A."/>
            <person name="Alam M."/>
        </authorList>
    </citation>
    <scope>NUCLEOTIDE SEQUENCE [LARGE SCALE GENOMIC DNA]</scope>
    <source>
        <strain evidence="1 2">MS6</strain>
    </source>
</reference>
<accession>K2S4I7</accession>
<proteinExistence type="predicted"/>
<comment type="caution">
    <text evidence="1">The sequence shown here is derived from an EMBL/GenBank/DDBJ whole genome shotgun (WGS) entry which is preliminary data.</text>
</comment>